<accession>A0ABQ4D6L1</accession>
<name>A0ABQ4D6L1_9CELL</name>
<protein>
    <recommendedName>
        <fullName evidence="4">DUF222 domain-containing protein</fullName>
    </recommendedName>
</protein>
<evidence type="ECO:0008006" key="4">
    <source>
        <dbReference type="Google" id="ProtNLM"/>
    </source>
</evidence>
<feature type="compositionally biased region" description="Basic and acidic residues" evidence="1">
    <location>
        <begin position="238"/>
        <end position="248"/>
    </location>
</feature>
<feature type="region of interest" description="Disordered" evidence="1">
    <location>
        <begin position="1"/>
        <end position="72"/>
    </location>
</feature>
<dbReference type="Proteomes" id="UP000618382">
    <property type="component" value="Unassembled WGS sequence"/>
</dbReference>
<feature type="region of interest" description="Disordered" evidence="1">
    <location>
        <begin position="228"/>
        <end position="258"/>
    </location>
</feature>
<evidence type="ECO:0000313" key="3">
    <source>
        <dbReference type="Proteomes" id="UP000618382"/>
    </source>
</evidence>
<keyword evidence="3" id="KW-1185">Reference proteome</keyword>
<dbReference type="EMBL" id="BONN01000001">
    <property type="protein sequence ID" value="GIG31359.1"/>
    <property type="molecule type" value="Genomic_DNA"/>
</dbReference>
<reference evidence="2 3" key="1">
    <citation type="submission" date="2021-01" db="EMBL/GenBank/DDBJ databases">
        <title>Whole genome shotgun sequence of Cellulomonas oligotrophica NBRC 109435.</title>
        <authorList>
            <person name="Komaki H."/>
            <person name="Tamura T."/>
        </authorList>
    </citation>
    <scope>NUCLEOTIDE SEQUENCE [LARGE SCALE GENOMIC DNA]</scope>
    <source>
        <strain evidence="2 3">NBRC 109435</strain>
    </source>
</reference>
<organism evidence="2 3">
    <name type="scientific">Cellulomonas oligotrophica</name>
    <dbReference type="NCBI Taxonomy" id="931536"/>
    <lineage>
        <taxon>Bacteria</taxon>
        <taxon>Bacillati</taxon>
        <taxon>Actinomycetota</taxon>
        <taxon>Actinomycetes</taxon>
        <taxon>Micrococcales</taxon>
        <taxon>Cellulomonadaceae</taxon>
        <taxon>Cellulomonas</taxon>
    </lineage>
</organism>
<evidence type="ECO:0000256" key="1">
    <source>
        <dbReference type="SAM" id="MobiDB-lite"/>
    </source>
</evidence>
<comment type="caution">
    <text evidence="2">The sequence shown here is derived from an EMBL/GenBank/DDBJ whole genome shotgun (WGS) entry which is preliminary data.</text>
</comment>
<proteinExistence type="predicted"/>
<evidence type="ECO:0000313" key="2">
    <source>
        <dbReference type="EMBL" id="GIG31359.1"/>
    </source>
</evidence>
<gene>
    <name evidence="2" type="ORF">Col01nite_05180</name>
</gene>
<sequence>MVQDLPGGRRRTGDPLTGPVDGPRATHWRRVRLPRSGTLRPWTRAPKSRETPGVGDSRRAGRPSSDPPGWTRDAATAAAAYDELRHRLGERLVEAERTSDHGHAHWDAYRLAKKDPSLHRLLLDALRGEPDQLMALDPVITFVEGDDPTLARLALDVLAPGSSEQHMAEQRAHDVALVRAAAAGEAGSGGPADTWSAWAQRRACCTATDLQVLDRLASDGVSRHVRAQATQRARRLRKELATERRNETEATIPRSGTP</sequence>